<dbReference type="GO" id="GO:0003677">
    <property type="term" value="F:DNA binding"/>
    <property type="evidence" value="ECO:0007669"/>
    <property type="project" value="InterPro"/>
</dbReference>
<evidence type="ECO:0000256" key="4">
    <source>
        <dbReference type="ARBA" id="ARBA00022842"/>
    </source>
</evidence>
<dbReference type="AlphaFoldDB" id="G2LFM1"/>
<dbReference type="PANTHER" id="PTHR43250:SF2">
    <property type="entry name" value="EXODEOXYRIBONUCLEASE III"/>
    <property type="match status" value="1"/>
</dbReference>
<dbReference type="HOGENOM" id="CLU_027539_0_1_0"/>
<dbReference type="GO" id="GO:0008311">
    <property type="term" value="F:double-stranded DNA 3'-5' DNA exonuclease activity"/>
    <property type="evidence" value="ECO:0007669"/>
    <property type="project" value="UniProtKB-EC"/>
</dbReference>
<evidence type="ECO:0000256" key="7">
    <source>
        <dbReference type="PIRSR" id="PIRSR604808-3"/>
    </source>
</evidence>
<keyword evidence="4 6" id="KW-0460">Magnesium</keyword>
<feature type="binding site" evidence="6">
    <location>
        <position position="152"/>
    </location>
    <ligand>
        <name>Mg(2+)</name>
        <dbReference type="ChEBI" id="CHEBI:18420"/>
        <label>1</label>
    </ligand>
</feature>
<dbReference type="OrthoDB" id="9803914at2"/>
<dbReference type="NCBIfam" id="TIGR00195">
    <property type="entry name" value="exoDNase_III"/>
    <property type="match status" value="1"/>
</dbReference>
<evidence type="ECO:0000259" key="8">
    <source>
        <dbReference type="Pfam" id="PF03372"/>
    </source>
</evidence>
<evidence type="ECO:0000256" key="1">
    <source>
        <dbReference type="ARBA" id="ARBA00007092"/>
    </source>
</evidence>
<dbReference type="EMBL" id="CP002514">
    <property type="protein sequence ID" value="AEP11422.1"/>
    <property type="molecule type" value="Genomic_DNA"/>
</dbReference>
<dbReference type="PANTHER" id="PTHR43250">
    <property type="entry name" value="EXODEOXYRIBONUCLEASE III"/>
    <property type="match status" value="1"/>
</dbReference>
<dbReference type="InterPro" id="IPR005135">
    <property type="entry name" value="Endo/exonuclease/phosphatase"/>
</dbReference>
<dbReference type="CDD" id="cd09086">
    <property type="entry name" value="ExoIII-like_AP-endo"/>
    <property type="match status" value="1"/>
</dbReference>
<gene>
    <name evidence="9" type="ordered locus">Cabther_A0665</name>
</gene>
<dbReference type="Proteomes" id="UP000006791">
    <property type="component" value="Chromosome 1"/>
</dbReference>
<feature type="site" description="Interaction with DNA substrate" evidence="7">
    <location>
        <position position="252"/>
    </location>
</feature>
<comment type="similarity">
    <text evidence="1">Belongs to the DNA repair enzymes AP/ExoA family.</text>
</comment>
<feature type="binding site" evidence="6">
    <location>
        <position position="38"/>
    </location>
    <ligand>
        <name>Mg(2+)</name>
        <dbReference type="ChEBI" id="CHEBI:18420"/>
        <label>1</label>
    </ligand>
</feature>
<feature type="binding site" evidence="6">
    <location>
        <position position="11"/>
    </location>
    <ligand>
        <name>Mg(2+)</name>
        <dbReference type="ChEBI" id="CHEBI:18420"/>
        <label>1</label>
    </ligand>
</feature>
<dbReference type="KEGG" id="ctm:Cabther_A0665"/>
<evidence type="ECO:0000256" key="3">
    <source>
        <dbReference type="ARBA" id="ARBA00022801"/>
    </source>
</evidence>
<dbReference type="Gene3D" id="3.60.10.10">
    <property type="entry name" value="Endonuclease/exonuclease/phosphatase"/>
    <property type="match status" value="1"/>
</dbReference>
<dbReference type="GO" id="GO:0006281">
    <property type="term" value="P:DNA repair"/>
    <property type="evidence" value="ECO:0007669"/>
    <property type="project" value="InterPro"/>
</dbReference>
<evidence type="ECO:0000313" key="9">
    <source>
        <dbReference type="EMBL" id="AEP11422.1"/>
    </source>
</evidence>
<evidence type="ECO:0000256" key="2">
    <source>
        <dbReference type="ARBA" id="ARBA00022723"/>
    </source>
</evidence>
<name>G2LFM1_CHLTF</name>
<protein>
    <submittedName>
        <fullName evidence="9">Exodeoxyribonuclease III</fullName>
        <ecNumber evidence="9">3.1.11.2</ecNumber>
    </submittedName>
</protein>
<dbReference type="GO" id="GO:0046872">
    <property type="term" value="F:metal ion binding"/>
    <property type="evidence" value="ECO:0007669"/>
    <property type="project" value="UniProtKB-KW"/>
</dbReference>
<dbReference type="STRING" id="981222.Cabther_A0665"/>
<dbReference type="SUPFAM" id="SSF56219">
    <property type="entry name" value="DNase I-like"/>
    <property type="match status" value="1"/>
</dbReference>
<sequence>MPKTLTVATWNVNSIRVRLPHVLDWLERHEPDILCLQETKVPDADFPFEAFEQLGYVASVYGQKGYNGVAILSFEPQQQVRYGLPDDAPDDQRRFLLATICGVTVASVYVPNGEAVTSPKFAYKLSFLERLTHFLTSHLTPEIPFLLCGDYNIAPADIDLYDPESNRETVMFHSREHAFLARWRQWGLRDSVREQHPDEPGLYSWWDYRTGGFARNRGWRIDHIWATPVLADACLSASIDRAERGRERPSDHAPVVATFRLPSKTSG</sequence>
<keyword evidence="3 9" id="KW-0378">Hydrolase</keyword>
<accession>G2LFM1</accession>
<feature type="binding site" evidence="6">
    <location>
        <position position="252"/>
    </location>
    <ligand>
        <name>Mg(2+)</name>
        <dbReference type="ChEBI" id="CHEBI:18420"/>
        <label>1</label>
    </ligand>
</feature>
<dbReference type="NCBIfam" id="TIGR00633">
    <property type="entry name" value="xth"/>
    <property type="match status" value="1"/>
</dbReference>
<dbReference type="Pfam" id="PF03372">
    <property type="entry name" value="Exo_endo_phos"/>
    <property type="match status" value="1"/>
</dbReference>
<dbReference type="InterPro" id="IPR037493">
    <property type="entry name" value="ExoIII-like"/>
</dbReference>
<dbReference type="InterPro" id="IPR004808">
    <property type="entry name" value="AP_endonuc_1"/>
</dbReference>
<dbReference type="GO" id="GO:0004519">
    <property type="term" value="F:endonuclease activity"/>
    <property type="evidence" value="ECO:0007669"/>
    <property type="project" value="InterPro"/>
</dbReference>
<feature type="site" description="Important for catalytic activity" evidence="7">
    <location>
        <position position="222"/>
    </location>
</feature>
<dbReference type="EC" id="3.1.11.2" evidence="9"/>
<proteinExistence type="inferred from homology"/>
<dbReference type="PROSITE" id="PS00726">
    <property type="entry name" value="AP_NUCLEASE_F1_1"/>
    <property type="match status" value="1"/>
</dbReference>
<reference evidence="9 10" key="1">
    <citation type="journal article" date="2012" name="Environ. Microbiol.">
        <title>Complete genome of Candidatus Chloracidobacterium thermophilum, a chlorophyll-based photoheterotroph belonging to the phylum Acidobacteria.</title>
        <authorList>
            <person name="Garcia Costas A.M."/>
            <person name="Liu Z."/>
            <person name="Tomsho L.P."/>
            <person name="Schuster S.C."/>
            <person name="Ward D.M."/>
            <person name="Bryant D.A."/>
        </authorList>
    </citation>
    <scope>NUCLEOTIDE SEQUENCE [LARGE SCALE GENOMIC DNA]</scope>
    <source>
        <strain evidence="9 10">B</strain>
    </source>
</reference>
<dbReference type="InterPro" id="IPR020847">
    <property type="entry name" value="AP_endonuclease_F1_BS"/>
</dbReference>
<dbReference type="PROSITE" id="PS51435">
    <property type="entry name" value="AP_NUCLEASE_F1_4"/>
    <property type="match status" value="1"/>
</dbReference>
<keyword evidence="6" id="KW-0464">Manganese</keyword>
<feature type="active site" description="Proton acceptor" evidence="5">
    <location>
        <position position="252"/>
    </location>
</feature>
<feature type="site" description="Transition state stabilizer" evidence="7">
    <location>
        <position position="152"/>
    </location>
</feature>
<organism evidence="9 10">
    <name type="scientific">Chloracidobacterium thermophilum (strain B)</name>
    <dbReference type="NCBI Taxonomy" id="981222"/>
    <lineage>
        <taxon>Bacteria</taxon>
        <taxon>Pseudomonadati</taxon>
        <taxon>Acidobacteriota</taxon>
        <taxon>Terriglobia</taxon>
        <taxon>Terriglobales</taxon>
        <taxon>Acidobacteriaceae</taxon>
        <taxon>Chloracidobacterium</taxon>
    </lineage>
</organism>
<feature type="binding site" evidence="6">
    <location>
        <position position="150"/>
    </location>
    <ligand>
        <name>Mg(2+)</name>
        <dbReference type="ChEBI" id="CHEBI:18420"/>
        <label>1</label>
    </ligand>
</feature>
<feature type="active site" evidence="5">
    <location>
        <position position="109"/>
    </location>
</feature>
<evidence type="ECO:0000313" key="10">
    <source>
        <dbReference type="Proteomes" id="UP000006791"/>
    </source>
</evidence>
<dbReference type="RefSeq" id="WP_014099160.1">
    <property type="nucleotide sequence ID" value="NC_016024.1"/>
</dbReference>
<feature type="active site" description="Proton donor/acceptor" evidence="5">
    <location>
        <position position="150"/>
    </location>
</feature>
<keyword evidence="10" id="KW-1185">Reference proteome</keyword>
<evidence type="ECO:0000256" key="5">
    <source>
        <dbReference type="PIRSR" id="PIRSR604808-1"/>
    </source>
</evidence>
<feature type="domain" description="Endonuclease/exonuclease/phosphatase" evidence="8">
    <location>
        <begin position="8"/>
        <end position="252"/>
    </location>
</feature>
<comment type="cofactor">
    <cofactor evidence="6">
        <name>Mg(2+)</name>
        <dbReference type="ChEBI" id="CHEBI:18420"/>
    </cofactor>
    <cofactor evidence="6">
        <name>Mn(2+)</name>
        <dbReference type="ChEBI" id="CHEBI:29035"/>
    </cofactor>
    <text evidence="6">Probably binds two magnesium or manganese ions per subunit.</text>
</comment>
<dbReference type="InterPro" id="IPR036691">
    <property type="entry name" value="Endo/exonu/phosph_ase_sf"/>
</dbReference>
<evidence type="ECO:0000256" key="6">
    <source>
        <dbReference type="PIRSR" id="PIRSR604808-2"/>
    </source>
</evidence>
<feature type="binding site" evidence="6">
    <location>
        <position position="251"/>
    </location>
    <ligand>
        <name>Mg(2+)</name>
        <dbReference type="ChEBI" id="CHEBI:18420"/>
        <label>1</label>
    </ligand>
</feature>
<keyword evidence="2 6" id="KW-0479">Metal-binding</keyword>